<dbReference type="CDD" id="cd03784">
    <property type="entry name" value="GT1_Gtf-like"/>
    <property type="match status" value="1"/>
</dbReference>
<sequence length="460" mass="51782">MAGEGIKLNIVMFPWLAFGHMIPFLELAKLIAHKGHKISFISTPKNIDRLPKQLPPNLSSLITFVKLPLPHVQNLPENAEATSDVPLDKVKYLKIAYDGLQQSITEFIQNSAPDLILFDFASYWLGPLASKLNICSAFFSIFTAAALGFIGSAESMISGDYRKKPEDFTVLPKWVTFESTVKFKLFEVLRNRDNENVSDLYRMGATIKGCDFVAIRSCYELEPEWLRLLEELNEKRFIPVGQLPTTSFENGDDVKDVAWGEMKGWLDMQPKGTVVYVAFGSEAKPSQTELTEIALGLELSELPFFWVLRTQRGKVDTEVIELPQGFEERTKGRGVVCTSWAPQLKVLSHDSVGGFLTHSGWTSVVEAIQFEKALILLTFLADQGINARVLEKKKMAYSIPRDDGDGSFTRDSVAESLKLVIIEKEGQIYRDKVKEMKKVYDAKIIVFSCTLEFKKGKNLE</sequence>
<comment type="pathway">
    <text evidence="1">Secondary metabolite biosynthesis; terpenoid biosynthesis.</text>
</comment>
<proteinExistence type="evidence at transcript level"/>
<dbReference type="InterPro" id="IPR002213">
    <property type="entry name" value="UDP_glucos_trans"/>
</dbReference>
<dbReference type="PANTHER" id="PTHR48045:SF20">
    <property type="entry name" value="UDP-RHAMNOSE:RHAMNOSYLTRANSFERASE 1"/>
    <property type="match status" value="1"/>
</dbReference>
<dbReference type="AlphaFoldDB" id="A0A977R8X0"/>
<dbReference type="SUPFAM" id="SSF53756">
    <property type="entry name" value="UDP-Glycosyltransferase/glycogen phosphorylase"/>
    <property type="match status" value="1"/>
</dbReference>
<protein>
    <submittedName>
        <fullName evidence="6">UGT39</fullName>
        <ecNumber evidence="6">2.4.1.1</ecNumber>
    </submittedName>
</protein>
<name>A0A977R8X0_9APIA</name>
<organism evidence="6">
    <name type="scientific">Panax notoginseng</name>
    <name type="common">notoginseng</name>
    <dbReference type="NCBI Taxonomy" id="44586"/>
    <lineage>
        <taxon>Eukaryota</taxon>
        <taxon>Viridiplantae</taxon>
        <taxon>Streptophyta</taxon>
        <taxon>Embryophyta</taxon>
        <taxon>Tracheophyta</taxon>
        <taxon>Spermatophyta</taxon>
        <taxon>Magnoliopsida</taxon>
        <taxon>eudicotyledons</taxon>
        <taxon>Gunneridae</taxon>
        <taxon>Pentapetalae</taxon>
        <taxon>asterids</taxon>
        <taxon>campanulids</taxon>
        <taxon>Apiales</taxon>
        <taxon>Araliaceae</taxon>
        <taxon>Panax</taxon>
    </lineage>
</organism>
<evidence type="ECO:0000256" key="5">
    <source>
        <dbReference type="ARBA" id="ARBA00023229"/>
    </source>
</evidence>
<dbReference type="GO" id="GO:0008194">
    <property type="term" value="F:UDP-glycosyltransferase activity"/>
    <property type="evidence" value="ECO:0007669"/>
    <property type="project" value="InterPro"/>
</dbReference>
<evidence type="ECO:0000256" key="1">
    <source>
        <dbReference type="ARBA" id="ARBA00004721"/>
    </source>
</evidence>
<evidence type="ECO:0000313" key="6">
    <source>
        <dbReference type="EMBL" id="UXM20063.1"/>
    </source>
</evidence>
<dbReference type="FunFam" id="3.40.50.2000:FF:000037">
    <property type="entry name" value="Glycosyltransferase"/>
    <property type="match status" value="1"/>
</dbReference>
<dbReference type="GO" id="GO:0004645">
    <property type="term" value="F:1,4-alpha-oligoglucan phosphorylase activity"/>
    <property type="evidence" value="ECO:0007669"/>
    <property type="project" value="UniProtKB-EC"/>
</dbReference>
<dbReference type="PANTHER" id="PTHR48045">
    <property type="entry name" value="UDP-GLYCOSYLTRANSFERASE 72B1"/>
    <property type="match status" value="1"/>
</dbReference>
<dbReference type="EC" id="2.4.1.1" evidence="6"/>
<dbReference type="Gene3D" id="3.40.50.2000">
    <property type="entry name" value="Glycogen Phosphorylase B"/>
    <property type="match status" value="2"/>
</dbReference>
<reference evidence="6" key="1">
    <citation type="journal article" date="2022" name="ACS Synth. Biol.">
        <title>Key Glycosyltransferase Genes of Panax notoginseng: Identification and Engineering Yeast Construction of Rare Ginsenosides.</title>
        <authorList>
            <person name="Jiang Z."/>
            <person name="Gao H."/>
            <person name="Liu R."/>
            <person name="Xia M."/>
            <person name="Lu Y."/>
            <person name="Wang J."/>
            <person name="Chen X."/>
            <person name="Zhang Y."/>
            <person name="Li D."/>
            <person name="Tong Y."/>
            <person name="Liu P."/>
            <person name="Liu Y."/>
            <person name="Luo Y."/>
            <person name="Gao J."/>
            <person name="Yin Y."/>
            <person name="Huang L."/>
            <person name="Gao W."/>
        </authorList>
    </citation>
    <scope>NUCLEOTIDE SEQUENCE</scope>
</reference>
<evidence type="ECO:0000256" key="2">
    <source>
        <dbReference type="ARBA" id="ARBA00009995"/>
    </source>
</evidence>
<dbReference type="Pfam" id="PF00201">
    <property type="entry name" value="UDPGT"/>
    <property type="match status" value="1"/>
</dbReference>
<keyword evidence="3 6" id="KW-0328">Glycosyltransferase</keyword>
<comment type="similarity">
    <text evidence="2">Belongs to the UDP-glycosyltransferase family.</text>
</comment>
<evidence type="ECO:0000256" key="4">
    <source>
        <dbReference type="ARBA" id="ARBA00022679"/>
    </source>
</evidence>
<keyword evidence="4 6" id="KW-0808">Transferase</keyword>
<dbReference type="GO" id="GO:0008299">
    <property type="term" value="P:isoprenoid biosynthetic process"/>
    <property type="evidence" value="ECO:0007669"/>
    <property type="project" value="UniProtKB-KW"/>
</dbReference>
<evidence type="ECO:0000256" key="3">
    <source>
        <dbReference type="ARBA" id="ARBA00022676"/>
    </source>
</evidence>
<keyword evidence="5" id="KW-0414">Isoprene biosynthesis</keyword>
<dbReference type="FunFam" id="3.40.50.2000:FF:000088">
    <property type="entry name" value="Glycosyltransferase"/>
    <property type="match status" value="1"/>
</dbReference>
<dbReference type="EMBL" id="OM837152">
    <property type="protein sequence ID" value="UXM20063.1"/>
    <property type="molecule type" value="mRNA"/>
</dbReference>
<accession>A0A977R8X0</accession>